<accession>A0A098B1F8</accession>
<dbReference type="Gene3D" id="2.30.30.110">
    <property type="match status" value="1"/>
</dbReference>
<dbReference type="AlphaFoldDB" id="A0A098B1F8"/>
<dbReference type="PATRIC" id="fig|49338.4.peg.2475"/>
<proteinExistence type="predicted"/>
<protein>
    <submittedName>
        <fullName evidence="1">PemK-like protein</fullName>
    </submittedName>
</protein>
<name>A0A098B1F8_DESHA</name>
<dbReference type="RefSeq" id="WP_144674789.1">
    <property type="nucleotide sequence ID" value="NZ_LK996017.1"/>
</dbReference>
<evidence type="ECO:0000313" key="1">
    <source>
        <dbReference type="EMBL" id="CDX02187.1"/>
    </source>
</evidence>
<dbReference type="SUPFAM" id="SSF50118">
    <property type="entry name" value="Cell growth inhibitor/plasmid maintenance toxic component"/>
    <property type="match status" value="1"/>
</dbReference>
<dbReference type="EMBL" id="LK996017">
    <property type="protein sequence ID" value="CDX02187.1"/>
    <property type="molecule type" value="Genomic_DNA"/>
</dbReference>
<dbReference type="InterPro" id="IPR011067">
    <property type="entry name" value="Plasmid_toxin/cell-grow_inhib"/>
</dbReference>
<sequence length="121" mass="14052">MNLSVGDIFWLDVEFEDDPDSSKRRPAIIVGGTADELFVLVSTTSQAPNNPPSYYDQFKVPILNWRNNGFTKPSWVKGLFLLRYSNEYLMGKIKPEDYIIKMDENSFNYLVAELELIHKER</sequence>
<reference evidence="1" key="1">
    <citation type="submission" date="2014-07" db="EMBL/GenBank/DDBJ databases">
        <authorList>
            <person name="Hornung V.Bastian."/>
        </authorList>
    </citation>
    <scope>NUCLEOTIDE SEQUENCE</scope>
    <source>
        <strain evidence="1">PCE-S</strain>
    </source>
</reference>
<gene>
    <name evidence="1" type="ORF">DPCES_2300</name>
</gene>
<organism evidence="1">
    <name type="scientific">Desulfitobacterium hafniense</name>
    <name type="common">Desulfitobacterium frappieri</name>
    <dbReference type="NCBI Taxonomy" id="49338"/>
    <lineage>
        <taxon>Bacteria</taxon>
        <taxon>Bacillati</taxon>
        <taxon>Bacillota</taxon>
        <taxon>Clostridia</taxon>
        <taxon>Eubacteriales</taxon>
        <taxon>Desulfitobacteriaceae</taxon>
        <taxon>Desulfitobacterium</taxon>
    </lineage>
</organism>